<sequence length="143" mass="15188">MQRIRQTNVGRWIAILLLQVAMCLPVFGATHAIAASHPDCMGCKAPAMAATMAMPAEAVPCHHPSVFASSPAHGAGTVSRQDTGHGHCCVTGECVQFSLMADPPFALRYRSLLQPARAYHRIASALRLGQIAIPALPPPRQVS</sequence>
<dbReference type="EMBL" id="WOSY01000016">
    <property type="protein sequence ID" value="NHN89691.1"/>
    <property type="molecule type" value="Genomic_DNA"/>
</dbReference>
<keyword evidence="1" id="KW-0732">Signal</keyword>
<protein>
    <submittedName>
        <fullName evidence="2">Uncharacterized protein</fullName>
    </submittedName>
</protein>
<organism evidence="2 3">
    <name type="scientific">Acetobacter conturbans</name>
    <dbReference type="NCBI Taxonomy" id="1737472"/>
    <lineage>
        <taxon>Bacteria</taxon>
        <taxon>Pseudomonadati</taxon>
        <taxon>Pseudomonadota</taxon>
        <taxon>Alphaproteobacteria</taxon>
        <taxon>Acetobacterales</taxon>
        <taxon>Acetobacteraceae</taxon>
        <taxon>Acetobacter</taxon>
    </lineage>
</organism>
<reference evidence="2 3" key="1">
    <citation type="journal article" date="2020" name="Int. J. Syst. Evol. Microbiol.">
        <title>Novel acetic acid bacteria from cider fermentations: Acetobacter conturbans sp. nov. and Acetobacter fallax sp. nov.</title>
        <authorList>
            <person name="Sombolestani A.S."/>
            <person name="Cleenwerck I."/>
            <person name="Cnockaert M."/>
            <person name="Borremans W."/>
            <person name="Wieme A.D."/>
            <person name="De Vuyst L."/>
            <person name="Vandamme P."/>
        </authorList>
    </citation>
    <scope>NUCLEOTIDE SEQUENCE [LARGE SCALE GENOMIC DNA]</scope>
    <source>
        <strain evidence="2 3">LMG 1627</strain>
    </source>
</reference>
<feature type="chain" id="PRO_5046875497" evidence="1">
    <location>
        <begin position="29"/>
        <end position="143"/>
    </location>
</feature>
<comment type="caution">
    <text evidence="2">The sequence shown here is derived from an EMBL/GenBank/DDBJ whole genome shotgun (WGS) entry which is preliminary data.</text>
</comment>
<dbReference type="RefSeq" id="WP_173571019.1">
    <property type="nucleotide sequence ID" value="NZ_WOSY01000016.1"/>
</dbReference>
<accession>A0ABX0K4F0</accession>
<gene>
    <name evidence="2" type="ORF">GOB81_13830</name>
</gene>
<evidence type="ECO:0000313" key="3">
    <source>
        <dbReference type="Proteomes" id="UP000631653"/>
    </source>
</evidence>
<keyword evidence="3" id="KW-1185">Reference proteome</keyword>
<proteinExistence type="predicted"/>
<evidence type="ECO:0000313" key="2">
    <source>
        <dbReference type="EMBL" id="NHN89691.1"/>
    </source>
</evidence>
<dbReference type="Proteomes" id="UP000631653">
    <property type="component" value="Unassembled WGS sequence"/>
</dbReference>
<feature type="signal peptide" evidence="1">
    <location>
        <begin position="1"/>
        <end position="28"/>
    </location>
</feature>
<name>A0ABX0K4F0_9PROT</name>
<evidence type="ECO:0000256" key="1">
    <source>
        <dbReference type="SAM" id="SignalP"/>
    </source>
</evidence>